<gene>
    <name evidence="2" type="ORF">BT1A1_1248</name>
</gene>
<protein>
    <submittedName>
        <fullName evidence="2">Adenylate cyclase</fullName>
    </submittedName>
</protein>
<dbReference type="InterPro" id="IPR033469">
    <property type="entry name" value="CYTH-like_dom_sf"/>
</dbReference>
<reference evidence="2 3" key="1">
    <citation type="submission" date="2014-07" db="EMBL/GenBank/DDBJ databases">
        <authorList>
            <person name="Wibberg Daniel"/>
        </authorList>
    </citation>
    <scope>NUCLEOTIDE SEQUENCE [LARGE SCALE GENOMIC DNA]</scope>
</reference>
<sequence>MENHLEIEFKNVLTKDEFIRLQQFLGVTENDFFLQVNDYFDTDDFALKKAGCALRIRTKEGHMELTLKEPNDEGLLETNEPISEVERDLLLEHKFFPKGAIEKKLKSMQISLKKINHFGTLTTSRAEIPFYEGLLVLDRSFYLKKEDFEVEYEVTDPKAYKHITRLLTSLNIPIRKTENKVQRFYNEWRKKRSV</sequence>
<dbReference type="EMBL" id="CCRF01000040">
    <property type="protein sequence ID" value="CEE01080.1"/>
    <property type="molecule type" value="Genomic_DNA"/>
</dbReference>
<dbReference type="InterPro" id="IPR023577">
    <property type="entry name" value="CYTH_domain"/>
</dbReference>
<feature type="domain" description="CYTH" evidence="1">
    <location>
        <begin position="4"/>
        <end position="191"/>
    </location>
</feature>
<dbReference type="Pfam" id="PF01928">
    <property type="entry name" value="CYTH"/>
    <property type="match status" value="1"/>
</dbReference>
<accession>A0A090IZU2</accession>
<proteinExistence type="predicted"/>
<dbReference type="AlphaFoldDB" id="A0A090IZU2"/>
<dbReference type="InterPro" id="IPR009195">
    <property type="entry name" value="Uncharacterised_YjbK"/>
</dbReference>
<dbReference type="SUPFAM" id="SSF55154">
    <property type="entry name" value="CYTH-like phosphatases"/>
    <property type="match status" value="1"/>
</dbReference>
<keyword evidence="3" id="KW-1185">Reference proteome</keyword>
<evidence type="ECO:0000313" key="2">
    <source>
        <dbReference type="EMBL" id="CEE01080.1"/>
    </source>
</evidence>
<dbReference type="SMART" id="SM01118">
    <property type="entry name" value="CYTH"/>
    <property type="match status" value="1"/>
</dbReference>
<dbReference type="CDD" id="cd07762">
    <property type="entry name" value="CYTH-like_Pase_1"/>
    <property type="match status" value="1"/>
</dbReference>
<dbReference type="Proteomes" id="UP000040576">
    <property type="component" value="Unassembled WGS sequence"/>
</dbReference>
<evidence type="ECO:0000259" key="1">
    <source>
        <dbReference type="PROSITE" id="PS51707"/>
    </source>
</evidence>
<dbReference type="RefSeq" id="WP_034769155.1">
    <property type="nucleotide sequence ID" value="NZ_CCRF01000040.1"/>
</dbReference>
<evidence type="ECO:0000313" key="3">
    <source>
        <dbReference type="Proteomes" id="UP000040576"/>
    </source>
</evidence>
<dbReference type="PIRSF" id="PIRSF012526">
    <property type="entry name" value="CYTH_UCP012526"/>
    <property type="match status" value="1"/>
</dbReference>
<dbReference type="PROSITE" id="PS51707">
    <property type="entry name" value="CYTH"/>
    <property type="match status" value="1"/>
</dbReference>
<dbReference type="Gene3D" id="2.40.320.10">
    <property type="entry name" value="Hypothetical Protein Pfu-838710-001"/>
    <property type="match status" value="1"/>
</dbReference>
<organism evidence="2 3">
    <name type="scientific">Caldibacillus thermoamylovorans</name>
    <dbReference type="NCBI Taxonomy" id="35841"/>
    <lineage>
        <taxon>Bacteria</taxon>
        <taxon>Bacillati</taxon>
        <taxon>Bacillota</taxon>
        <taxon>Bacilli</taxon>
        <taxon>Bacillales</taxon>
        <taxon>Bacillaceae</taxon>
        <taxon>Caldibacillus</taxon>
    </lineage>
</organism>
<dbReference type="PATRIC" id="fig|35841.7.peg.1815"/>
<name>A0A090IZU2_9BACI</name>